<evidence type="ECO:0000259" key="3">
    <source>
        <dbReference type="Pfam" id="PF05175"/>
    </source>
</evidence>
<dbReference type="Pfam" id="PF05175">
    <property type="entry name" value="MTS"/>
    <property type="match status" value="1"/>
</dbReference>
<dbReference type="Gene3D" id="3.40.50.150">
    <property type="entry name" value="Vaccinia Virus protein VP39"/>
    <property type="match status" value="1"/>
</dbReference>
<reference evidence="5" key="1">
    <citation type="submission" date="2022-11" db="UniProtKB">
        <authorList>
            <consortium name="WormBaseParasite"/>
        </authorList>
    </citation>
    <scope>IDENTIFICATION</scope>
</reference>
<evidence type="ECO:0000256" key="1">
    <source>
        <dbReference type="ARBA" id="ARBA00009741"/>
    </source>
</evidence>
<sequence length="214" mass="23866">MKRKELEWILGDLDSFKNPKVLLEQYATGPEIAATIMQTIDSEHDGIDGKAVADLGSGCGPLLISAALLGAQYCVGFEIDEDALATCSDNLKTAEADCCVDLVHCNVLNYLNSPRWKDSFDTVLINPPFGTKHNRGMDIRFLETGLQMASNAVYSLHKTSTRDYVLNRAKELNAKATVLAELRYDLPATYKHHKKQSVDIEVDFIKFVRNKVRE</sequence>
<dbReference type="GO" id="GO:0008988">
    <property type="term" value="F:rRNA (adenine-N6-)-methyltransferase activity"/>
    <property type="evidence" value="ECO:0007669"/>
    <property type="project" value="TreeGrafter"/>
</dbReference>
<protein>
    <recommendedName>
        <fullName evidence="2">Methyltransferase-like protein 5</fullName>
    </recommendedName>
</protein>
<dbReference type="AlphaFoldDB" id="A0A914V2M3"/>
<dbReference type="PROSITE" id="PS00092">
    <property type="entry name" value="N6_MTASE"/>
    <property type="match status" value="1"/>
</dbReference>
<dbReference type="InterPro" id="IPR007848">
    <property type="entry name" value="Small_mtfrase_dom"/>
</dbReference>
<name>A0A914V2M3_9BILA</name>
<evidence type="ECO:0000256" key="2">
    <source>
        <dbReference type="ARBA" id="ARBA00041374"/>
    </source>
</evidence>
<dbReference type="WBParaSite" id="PSAMB.scaffold147size72779.g2611.t1">
    <property type="protein sequence ID" value="PSAMB.scaffold147size72779.g2611.t1"/>
    <property type="gene ID" value="PSAMB.scaffold147size72779.g2611"/>
</dbReference>
<keyword evidence="4" id="KW-1185">Reference proteome</keyword>
<dbReference type="SUPFAM" id="SSF53335">
    <property type="entry name" value="S-adenosyl-L-methionine-dependent methyltransferases"/>
    <property type="match status" value="1"/>
</dbReference>
<dbReference type="Proteomes" id="UP000887566">
    <property type="component" value="Unplaced"/>
</dbReference>
<dbReference type="InterPro" id="IPR051720">
    <property type="entry name" value="rRNA_MeTrfase/Polyamine_Synth"/>
</dbReference>
<dbReference type="InterPro" id="IPR029063">
    <property type="entry name" value="SAM-dependent_MTases_sf"/>
</dbReference>
<accession>A0A914V2M3</accession>
<evidence type="ECO:0000313" key="5">
    <source>
        <dbReference type="WBParaSite" id="PSAMB.scaffold147size72779.g2611.t1"/>
    </source>
</evidence>
<dbReference type="CDD" id="cd02440">
    <property type="entry name" value="AdoMet_MTases"/>
    <property type="match status" value="1"/>
</dbReference>
<dbReference type="GO" id="GO:0003676">
    <property type="term" value="F:nucleic acid binding"/>
    <property type="evidence" value="ECO:0007669"/>
    <property type="project" value="InterPro"/>
</dbReference>
<dbReference type="PANTHER" id="PTHR23290">
    <property type="entry name" value="RRNA N6-ADENOSINE-METHYLTRANSFERASE METTL5"/>
    <property type="match status" value="1"/>
</dbReference>
<dbReference type="PANTHER" id="PTHR23290:SF0">
    <property type="entry name" value="RRNA N6-ADENOSINE-METHYLTRANSFERASE METTL5"/>
    <property type="match status" value="1"/>
</dbReference>
<organism evidence="4 5">
    <name type="scientific">Plectus sambesii</name>
    <dbReference type="NCBI Taxonomy" id="2011161"/>
    <lineage>
        <taxon>Eukaryota</taxon>
        <taxon>Metazoa</taxon>
        <taxon>Ecdysozoa</taxon>
        <taxon>Nematoda</taxon>
        <taxon>Chromadorea</taxon>
        <taxon>Plectida</taxon>
        <taxon>Plectina</taxon>
        <taxon>Plectoidea</taxon>
        <taxon>Plectidae</taxon>
        <taxon>Plectus</taxon>
    </lineage>
</organism>
<dbReference type="InterPro" id="IPR002052">
    <property type="entry name" value="DNA_methylase_N6_adenine_CS"/>
</dbReference>
<proteinExistence type="inferred from homology"/>
<comment type="similarity">
    <text evidence="1">Belongs to the methyltransferase superfamily. PrmA family.</text>
</comment>
<evidence type="ECO:0000313" key="4">
    <source>
        <dbReference type="Proteomes" id="UP000887566"/>
    </source>
</evidence>
<feature type="domain" description="Methyltransferase small" evidence="3">
    <location>
        <begin position="37"/>
        <end position="138"/>
    </location>
</feature>